<feature type="region of interest" description="Disordered" evidence="10">
    <location>
        <begin position="493"/>
        <end position="560"/>
    </location>
</feature>
<evidence type="ECO:0000256" key="2">
    <source>
        <dbReference type="ARBA" id="ARBA00022527"/>
    </source>
</evidence>
<dbReference type="SMART" id="SM00109">
    <property type="entry name" value="C1"/>
    <property type="match status" value="1"/>
</dbReference>
<feature type="region of interest" description="Disordered" evidence="10">
    <location>
        <begin position="325"/>
        <end position="377"/>
    </location>
</feature>
<dbReference type="GO" id="GO:0005524">
    <property type="term" value="F:ATP binding"/>
    <property type="evidence" value="ECO:0007669"/>
    <property type="project" value="UniProtKB-UniRule"/>
</dbReference>
<dbReference type="InterPro" id="IPR050940">
    <property type="entry name" value="Actin_reg-Ser/Thr_kinase"/>
</dbReference>
<feature type="compositionally biased region" description="Polar residues" evidence="10">
    <location>
        <begin position="709"/>
        <end position="728"/>
    </location>
</feature>
<dbReference type="InterPro" id="IPR017441">
    <property type="entry name" value="Protein_kinase_ATP_BS"/>
</dbReference>
<evidence type="ECO:0000256" key="3">
    <source>
        <dbReference type="ARBA" id="ARBA00022679"/>
    </source>
</evidence>
<evidence type="ECO:0000256" key="1">
    <source>
        <dbReference type="ARBA" id="ARBA00005843"/>
    </source>
</evidence>
<dbReference type="PANTHER" id="PTHR46485">
    <property type="entry name" value="LIM DOMAIN KINASE 1"/>
    <property type="match status" value="1"/>
</dbReference>
<reference evidence="13 14" key="1">
    <citation type="submission" date="2011-02" db="EMBL/GenBank/DDBJ databases">
        <title>The Genome Sequence of Mortierella verticillata NRRL 6337.</title>
        <authorList>
            <consortium name="The Broad Institute Genome Sequencing Platform"/>
            <person name="Russ C."/>
            <person name="Cuomo C."/>
            <person name="Burger G."/>
            <person name="Gray M.W."/>
            <person name="Holland P.W.H."/>
            <person name="King N."/>
            <person name="Lang F.B.F."/>
            <person name="Roger A.J."/>
            <person name="Ruiz-Trillo I."/>
            <person name="Young S.K."/>
            <person name="Zeng Q."/>
            <person name="Gargeya S."/>
            <person name="Alvarado L."/>
            <person name="Berlin A."/>
            <person name="Chapman S.B."/>
            <person name="Chen Z."/>
            <person name="Freedman E."/>
            <person name="Gellesch M."/>
            <person name="Goldberg J."/>
            <person name="Griggs A."/>
            <person name="Gujja S."/>
            <person name="Heilman E."/>
            <person name="Heiman D."/>
            <person name="Howarth C."/>
            <person name="Mehta T."/>
            <person name="Neiman D."/>
            <person name="Pearson M."/>
            <person name="Roberts A."/>
            <person name="Saif S."/>
            <person name="Shea T."/>
            <person name="Shenoy N."/>
            <person name="Sisk P."/>
            <person name="Stolte C."/>
            <person name="Sykes S."/>
            <person name="White J."/>
            <person name="Yandava C."/>
            <person name="Haas B."/>
            <person name="Nusbaum C."/>
            <person name="Birren B."/>
        </authorList>
    </citation>
    <scope>NUCLEOTIDE SEQUENCE [LARGE SCALE GENOMIC DNA]</scope>
    <source>
        <strain evidence="13 14">NRRL 6337</strain>
    </source>
</reference>
<keyword evidence="14" id="KW-1185">Reference proteome</keyword>
<evidence type="ECO:0000256" key="6">
    <source>
        <dbReference type="ARBA" id="ARBA00022777"/>
    </source>
</evidence>
<dbReference type="GO" id="GO:0004674">
    <property type="term" value="F:protein serine/threonine kinase activity"/>
    <property type="evidence" value="ECO:0007669"/>
    <property type="project" value="UniProtKB-KW"/>
</dbReference>
<dbReference type="GO" id="GO:0046872">
    <property type="term" value="F:metal ion binding"/>
    <property type="evidence" value="ECO:0007669"/>
    <property type="project" value="UniProtKB-KW"/>
</dbReference>
<keyword evidence="7" id="KW-0862">Zinc</keyword>
<evidence type="ECO:0000256" key="5">
    <source>
        <dbReference type="ARBA" id="ARBA00022741"/>
    </source>
</evidence>
<feature type="compositionally biased region" description="Polar residues" evidence="10">
    <location>
        <begin position="426"/>
        <end position="441"/>
    </location>
</feature>
<feature type="compositionally biased region" description="Acidic residues" evidence="10">
    <location>
        <begin position="509"/>
        <end position="527"/>
    </location>
</feature>
<dbReference type="EMBL" id="KN042430">
    <property type="protein sequence ID" value="KFH62767.1"/>
    <property type="molecule type" value="Genomic_DNA"/>
</dbReference>
<dbReference type="InterPro" id="IPR002219">
    <property type="entry name" value="PKC_DAG/PE"/>
</dbReference>
<evidence type="ECO:0000259" key="12">
    <source>
        <dbReference type="PROSITE" id="PS50081"/>
    </source>
</evidence>
<dbReference type="AlphaFoldDB" id="A0A086TLE0"/>
<feature type="compositionally biased region" description="Low complexity" evidence="10">
    <location>
        <begin position="745"/>
        <end position="782"/>
    </location>
</feature>
<dbReference type="Pfam" id="PF07714">
    <property type="entry name" value="PK_Tyr_Ser-Thr"/>
    <property type="match status" value="1"/>
</dbReference>
<feature type="domain" description="Protein kinase" evidence="11">
    <location>
        <begin position="8"/>
        <end position="267"/>
    </location>
</feature>
<evidence type="ECO:0000313" key="13">
    <source>
        <dbReference type="EMBL" id="KFH62767.1"/>
    </source>
</evidence>
<dbReference type="InterPro" id="IPR011009">
    <property type="entry name" value="Kinase-like_dom_sf"/>
</dbReference>
<evidence type="ECO:0000256" key="4">
    <source>
        <dbReference type="ARBA" id="ARBA00022723"/>
    </source>
</evidence>
<evidence type="ECO:0000259" key="11">
    <source>
        <dbReference type="PROSITE" id="PS50011"/>
    </source>
</evidence>
<comment type="similarity">
    <text evidence="1">Belongs to the protein kinase superfamily. TKL Ser/Thr protein kinase family.</text>
</comment>
<evidence type="ECO:0000313" key="14">
    <source>
        <dbReference type="Proteomes" id="UP000243308"/>
    </source>
</evidence>
<feature type="region of interest" description="Disordered" evidence="10">
    <location>
        <begin position="392"/>
        <end position="456"/>
    </location>
</feature>
<feature type="region of interest" description="Disordered" evidence="10">
    <location>
        <begin position="685"/>
        <end position="782"/>
    </location>
</feature>
<evidence type="ECO:0000256" key="8">
    <source>
        <dbReference type="ARBA" id="ARBA00022840"/>
    </source>
</evidence>
<feature type="compositionally biased region" description="Polar residues" evidence="10">
    <location>
        <begin position="805"/>
        <end position="819"/>
    </location>
</feature>
<evidence type="ECO:0000256" key="7">
    <source>
        <dbReference type="ARBA" id="ARBA00022833"/>
    </source>
</evidence>
<dbReference type="PROSITE" id="PS50081">
    <property type="entry name" value="ZF_DAG_PE_2"/>
    <property type="match status" value="1"/>
</dbReference>
<feature type="compositionally biased region" description="Basic and acidic residues" evidence="10">
    <location>
        <begin position="917"/>
        <end position="948"/>
    </location>
</feature>
<feature type="region of interest" description="Disordered" evidence="10">
    <location>
        <begin position="298"/>
        <end position="317"/>
    </location>
</feature>
<dbReference type="InterPro" id="IPR046349">
    <property type="entry name" value="C1-like_sf"/>
</dbReference>
<feature type="region of interest" description="Disordered" evidence="10">
    <location>
        <begin position="795"/>
        <end position="848"/>
    </location>
</feature>
<dbReference type="Gene3D" id="3.30.60.20">
    <property type="match status" value="1"/>
</dbReference>
<proteinExistence type="inferred from homology"/>
<dbReference type="OrthoDB" id="4062651at2759"/>
<feature type="compositionally biased region" description="Low complexity" evidence="10">
    <location>
        <begin position="884"/>
        <end position="902"/>
    </location>
</feature>
<accession>A0A086TLE0</accession>
<feature type="compositionally biased region" description="Polar residues" evidence="10">
    <location>
        <begin position="394"/>
        <end position="403"/>
    </location>
</feature>
<dbReference type="CDD" id="cd00029">
    <property type="entry name" value="C1"/>
    <property type="match status" value="1"/>
</dbReference>
<keyword evidence="2" id="KW-0723">Serine/threonine-protein kinase</keyword>
<name>A0A086TLE0_9FUNG</name>
<dbReference type="SUPFAM" id="SSF56112">
    <property type="entry name" value="Protein kinase-like (PK-like)"/>
    <property type="match status" value="1"/>
</dbReference>
<keyword evidence="3" id="KW-0808">Transferase</keyword>
<feature type="compositionally biased region" description="Pro residues" evidence="10">
    <location>
        <begin position="599"/>
        <end position="613"/>
    </location>
</feature>
<keyword evidence="5 9" id="KW-0547">Nucleotide-binding</keyword>
<dbReference type="PROSITE" id="PS00107">
    <property type="entry name" value="PROTEIN_KINASE_ATP"/>
    <property type="match status" value="1"/>
</dbReference>
<dbReference type="SUPFAM" id="SSF57889">
    <property type="entry name" value="Cysteine-rich domain"/>
    <property type="match status" value="1"/>
</dbReference>
<feature type="binding site" evidence="9">
    <location>
        <position position="35"/>
    </location>
    <ligand>
        <name>ATP</name>
        <dbReference type="ChEBI" id="CHEBI:30616"/>
    </ligand>
</feature>
<dbReference type="Pfam" id="PF00130">
    <property type="entry name" value="C1_1"/>
    <property type="match status" value="1"/>
</dbReference>
<dbReference type="Gene3D" id="3.30.200.20">
    <property type="entry name" value="Phosphorylase Kinase, domain 1"/>
    <property type="match status" value="1"/>
</dbReference>
<organism evidence="13 14">
    <name type="scientific">Podila verticillata NRRL 6337</name>
    <dbReference type="NCBI Taxonomy" id="1069443"/>
    <lineage>
        <taxon>Eukaryota</taxon>
        <taxon>Fungi</taxon>
        <taxon>Fungi incertae sedis</taxon>
        <taxon>Mucoromycota</taxon>
        <taxon>Mortierellomycotina</taxon>
        <taxon>Mortierellomycetes</taxon>
        <taxon>Mortierellales</taxon>
        <taxon>Mortierellaceae</taxon>
        <taxon>Podila</taxon>
    </lineage>
</organism>
<keyword evidence="6 13" id="KW-0418">Kinase</keyword>
<evidence type="ECO:0000256" key="10">
    <source>
        <dbReference type="SAM" id="MobiDB-lite"/>
    </source>
</evidence>
<gene>
    <name evidence="13" type="ORF">MVEG_11293</name>
</gene>
<keyword evidence="4" id="KW-0479">Metal-binding</keyword>
<evidence type="ECO:0000256" key="9">
    <source>
        <dbReference type="PROSITE-ProRule" id="PRU10141"/>
    </source>
</evidence>
<sequence length="1043" mass="115158">MRIQWTDLKAFTSIGSGSFGRVYHGDLLGTEVAIKECVRSESRAFDEKYFKREVDILKQSRHPNIVQFMGICKRKKRFYIITEFLPLGNLRQWIQDENKEFGWDTRISFAIDISLALAYLHHKNIIHRQVHKIDRGDNINTKNDVPQVCDFGFSRVEAKDDDEMRRISYCGTDGYMAPEILLGEDFDCSVDVFSFGVILCEMMARHVVDSQHFQRIPPDMCISPDEILFRAQTGCPLELGELAIHCVQFQPTNRPKLQNIVERLTAIENVDIHVGTTLLVAPSVARAARNMMRKREAEVKRNQPPPNPFLDPESQFQHPSSIYRSEGTVRAHRSSIIDESGTNTWRMTDPENRESDAQNTFKGHRAWRDASQDSGTSNVPLVLDARYQTRRQFESQGNNTSEDGSVIRRQGDGDEEPTFRMPLWDTINSPGHQGWSGSESAHISAVDGDNDEASLQSWDQERYPSAPSMQYIRHETDSRLSSIQLDIRDDDEDEDEFFEQGSGFLSVTSDEDDSDDSLFDEDSDNDDIMPGMAGQPLGRAGPGHGYQLSSDSDGSSDDTDSVTEYIVLALDTLEIPDHANKHTKESPSPVEVPLNSVSPSPPATSPSQSPPASPRIGNSLFRQPTLISRLLPPIPALENLWGTPRQSPPPGVAQVLVHTSDHDDEPGESSRLIAELASATAYKLEGCSEEEPPGSKAPEMLELPPAPPSKTSSLLVRTNTWKAKQIQPQLPHESNELVPPTENDSPSGVSQDSSSTSTCSLAELGSSSSSTSLPSNPDDLLLSSTSLNLARTDIDKDVSEEQPESHTTTATNTLRSISPSPRKPSGPRDRPNSPSPPGLIRGMSDSFWSKSHSSAEAVNTLTSTMVMNARTWTGSTAFGSWIASGSSSTEGATSGTSTATNTLKMPTIIPEEDNDENGTHDETADEKEKEKAKEKDKEEIEAGEETKRHLVKRRSVKRTLTKAMSSPHLTLTGISHRFSLVAFSALLLPKCDVCQKRIGVLPGWSSKHLECDDCGYRAHPKCVANVAKCCSSARKSGVWDISV</sequence>
<dbReference type="Gene3D" id="1.10.510.10">
    <property type="entry name" value="Transferase(Phosphotransferase) domain 1"/>
    <property type="match status" value="1"/>
</dbReference>
<dbReference type="InterPro" id="IPR000719">
    <property type="entry name" value="Prot_kinase_dom"/>
</dbReference>
<feature type="region of interest" description="Disordered" evidence="10">
    <location>
        <begin position="884"/>
        <end position="954"/>
    </location>
</feature>
<dbReference type="PROSITE" id="PS50011">
    <property type="entry name" value="PROTEIN_KINASE_DOM"/>
    <property type="match status" value="1"/>
</dbReference>
<dbReference type="InterPro" id="IPR001245">
    <property type="entry name" value="Ser-Thr/Tyr_kinase_cat_dom"/>
</dbReference>
<feature type="domain" description="Phorbol-ester/DAG-type" evidence="12">
    <location>
        <begin position="975"/>
        <end position="1030"/>
    </location>
</feature>
<protein>
    <submittedName>
        <fullName evidence="13">TKL/LISK/LISK-DD1 protein kinase</fullName>
    </submittedName>
</protein>
<keyword evidence="8 9" id="KW-0067">ATP-binding</keyword>
<feature type="region of interest" description="Disordered" evidence="10">
    <location>
        <begin position="579"/>
        <end position="619"/>
    </location>
</feature>
<dbReference type="CDD" id="cd13999">
    <property type="entry name" value="STKc_MAP3K-like"/>
    <property type="match status" value="1"/>
</dbReference>
<dbReference type="PANTHER" id="PTHR46485:SF5">
    <property type="entry name" value="CENTER DIVIDER, ISOFORM A"/>
    <property type="match status" value="1"/>
</dbReference>
<dbReference type="Proteomes" id="UP000243308">
    <property type="component" value="Unassembled WGS sequence"/>
</dbReference>